<dbReference type="GO" id="GO:0016020">
    <property type="term" value="C:membrane"/>
    <property type="evidence" value="ECO:0007669"/>
    <property type="project" value="UniProtKB-SubCell"/>
</dbReference>
<evidence type="ECO:0000256" key="9">
    <source>
        <dbReference type="ARBA" id="ARBA00023180"/>
    </source>
</evidence>
<dbReference type="PANTHER" id="PTHR31392:SF1">
    <property type="entry name" value="ALPHA-1,3-MANNOSYLTRANSFERASE MNN1-RELATED"/>
    <property type="match status" value="1"/>
</dbReference>
<dbReference type="Pfam" id="PF11051">
    <property type="entry name" value="Mannosyl_trans3"/>
    <property type="match status" value="1"/>
</dbReference>
<keyword evidence="12" id="KW-1185">Reference proteome</keyword>
<proteinExistence type="inferred from homology"/>
<dbReference type="GO" id="GO:0006493">
    <property type="term" value="P:protein O-linked glycosylation"/>
    <property type="evidence" value="ECO:0007669"/>
    <property type="project" value="TreeGrafter"/>
</dbReference>
<evidence type="ECO:0000256" key="2">
    <source>
        <dbReference type="ARBA" id="ARBA00009105"/>
    </source>
</evidence>
<keyword evidence="9" id="KW-0325">Glycoprotein</keyword>
<evidence type="ECO:0000313" key="11">
    <source>
        <dbReference type="EMBL" id="CDU25681.1"/>
    </source>
</evidence>
<dbReference type="PANTHER" id="PTHR31392">
    <property type="entry name" value="ALPHA-1,3-MANNOSYLTRANSFERASE MNN1-RELATED"/>
    <property type="match status" value="1"/>
</dbReference>
<evidence type="ECO:0000256" key="3">
    <source>
        <dbReference type="ARBA" id="ARBA00022676"/>
    </source>
</evidence>
<gene>
    <name evidence="10" type="primary">SSCI08250.1</name>
    <name evidence="11" type="ORF">SPSC_05852</name>
</gene>
<keyword evidence="4 11" id="KW-0808">Transferase</keyword>
<dbReference type="STRING" id="49012.A0A0F7RVR4"/>
<dbReference type="OrthoDB" id="430354at2759"/>
<dbReference type="AlphaFoldDB" id="A0A0F7RVR4"/>
<evidence type="ECO:0000256" key="7">
    <source>
        <dbReference type="ARBA" id="ARBA00022989"/>
    </source>
</evidence>
<dbReference type="EMBL" id="CCFA01000417">
    <property type="protein sequence ID" value="CDR98852.1"/>
    <property type="molecule type" value="Genomic_DNA"/>
</dbReference>
<accession>A0A0F7RVR4</accession>
<dbReference type="InterPro" id="IPR022751">
    <property type="entry name" value="Alpha_mannosyltransferase"/>
</dbReference>
<reference evidence="10" key="2">
    <citation type="submission" date="2014-06" db="EMBL/GenBank/DDBJ databases">
        <authorList>
            <person name="Berkman J.Paul."/>
        </authorList>
    </citation>
    <scope>NUCLEOTIDE SEQUENCE [LARGE SCALE GENOMIC DNA]</scope>
</reference>
<comment type="similarity">
    <text evidence="2">Belongs to the MNN1/MNT family.</text>
</comment>
<keyword evidence="6" id="KW-0735">Signal-anchor</keyword>
<keyword evidence="3 11" id="KW-0328">Glycosyltransferase</keyword>
<dbReference type="SUPFAM" id="SSF53448">
    <property type="entry name" value="Nucleotide-diphospho-sugar transferases"/>
    <property type="match status" value="1"/>
</dbReference>
<evidence type="ECO:0000256" key="5">
    <source>
        <dbReference type="ARBA" id="ARBA00022692"/>
    </source>
</evidence>
<reference evidence="11" key="3">
    <citation type="submission" date="2014-06" db="EMBL/GenBank/DDBJ databases">
        <authorList>
            <person name="Ju J."/>
            <person name="Zhang J."/>
        </authorList>
    </citation>
    <scope>NUCLEOTIDE SEQUENCE</scope>
    <source>
        <strain evidence="11">SscI8</strain>
    </source>
</reference>
<name>A0A0F7RVR4_9BASI</name>
<evidence type="ECO:0000256" key="4">
    <source>
        <dbReference type="ARBA" id="ARBA00022679"/>
    </source>
</evidence>
<evidence type="ECO:0000313" key="10">
    <source>
        <dbReference type="EMBL" id="CDR98852.1"/>
    </source>
</evidence>
<dbReference type="Proteomes" id="UP000242770">
    <property type="component" value="Unassembled WGS sequence"/>
</dbReference>
<evidence type="ECO:0000256" key="6">
    <source>
        <dbReference type="ARBA" id="ARBA00022968"/>
    </source>
</evidence>
<dbReference type="EMBL" id="LK056691">
    <property type="protein sequence ID" value="CDU25681.1"/>
    <property type="molecule type" value="Genomic_DNA"/>
</dbReference>
<evidence type="ECO:0000313" key="12">
    <source>
        <dbReference type="Proteomes" id="UP000242770"/>
    </source>
</evidence>
<sequence>MVVANFSNMLGAPNGKSLGVKLRITSGKIKAFCLFVFAFWLMRLALQMRPSLSPLYAKHIQELDAAAHDIWVDYILTHPVEVDERYGFREMGFRAHAYAEMARRHQIGQLERIEERFWSFAPGAAQIRKQALQIKPVRPADGGDKQASAMAPPSVESIVKGLLKKSGNLTSNQTSELLAASQIEDGARGGKRRGIVMTVSRYTVLAAIQTITVLREMHGCLLPIEIFYHTEDELPAALVDLFKSLGRITLYDIDTLPLFTAELEDDAGRYPGLKETWERQSLALLASSFQEIIIVDPQVVFLQNPAELFSHPTFASKGTLFFRSKAKAVDKASQYLVAFLKRQIDQGVPSKELAGSAFYSHSIASRMDMDVVVLDKSRPGVLSALLMNAWMRRKAVRAMFWGAYPKMMNEGLWLAFELSDIEYAFENTWPGAIGRFEGEWDDHSPVICSPRTIHFLSPHVAEEKLSRKYLSFFQSQSSSRKGAVGKAKVIAAGEKPFWFKGGFLVPGESVETYYTPNVYARNMPPFTNVEEDQTNSDNCLYGATLNMLKGTTIPSAMEKAIEIAHEAFKKHQPVLVYYAPVPALQAEPSADDKKDDNA</sequence>
<protein>
    <submittedName>
        <fullName evidence="11">Related to MNT4-putative alpha-1,3-mannosyltransferase</fullName>
    </submittedName>
</protein>
<comment type="subcellular location">
    <subcellularLocation>
        <location evidence="1">Membrane</location>
        <topology evidence="1">Single-pass type II membrane protein</topology>
    </subcellularLocation>
</comment>
<dbReference type="InterPro" id="IPR029044">
    <property type="entry name" value="Nucleotide-diphossugar_trans"/>
</dbReference>
<organism evidence="10 12">
    <name type="scientific">Sporisorium scitamineum</name>
    <dbReference type="NCBI Taxonomy" id="49012"/>
    <lineage>
        <taxon>Eukaryota</taxon>
        <taxon>Fungi</taxon>
        <taxon>Dikarya</taxon>
        <taxon>Basidiomycota</taxon>
        <taxon>Ustilaginomycotina</taxon>
        <taxon>Ustilaginomycetes</taxon>
        <taxon>Ustilaginales</taxon>
        <taxon>Ustilaginaceae</taxon>
        <taxon>Sporisorium</taxon>
    </lineage>
</organism>
<keyword evidence="7" id="KW-1133">Transmembrane helix</keyword>
<evidence type="ECO:0000256" key="1">
    <source>
        <dbReference type="ARBA" id="ARBA00004606"/>
    </source>
</evidence>
<evidence type="ECO:0000256" key="8">
    <source>
        <dbReference type="ARBA" id="ARBA00023136"/>
    </source>
</evidence>
<keyword evidence="5" id="KW-0812">Transmembrane</keyword>
<keyword evidence="8" id="KW-0472">Membrane</keyword>
<dbReference type="GO" id="GO:0005794">
    <property type="term" value="C:Golgi apparatus"/>
    <property type="evidence" value="ECO:0007669"/>
    <property type="project" value="TreeGrafter"/>
</dbReference>
<dbReference type="GO" id="GO:0000033">
    <property type="term" value="F:alpha-1,3-mannosyltransferase activity"/>
    <property type="evidence" value="ECO:0007669"/>
    <property type="project" value="TreeGrafter"/>
</dbReference>
<reference evidence="12" key="1">
    <citation type="submission" date="2014-06" db="EMBL/GenBank/DDBJ databases">
        <authorList>
            <person name="Berkman P.J."/>
        </authorList>
    </citation>
    <scope>NUCLEOTIDE SEQUENCE [LARGE SCALE GENOMIC DNA]</scope>
</reference>